<evidence type="ECO:0000313" key="3">
    <source>
        <dbReference type="EMBL" id="RKG99706.1"/>
    </source>
</evidence>
<gene>
    <name evidence="3" type="ORF">D7X32_25725</name>
</gene>
<evidence type="ECO:0000259" key="2">
    <source>
        <dbReference type="Pfam" id="PF21959"/>
    </source>
</evidence>
<feature type="signal peptide" evidence="1">
    <location>
        <begin position="1"/>
        <end position="21"/>
    </location>
</feature>
<proteinExistence type="predicted"/>
<dbReference type="InterPro" id="IPR054215">
    <property type="entry name" value="DUF6923"/>
</dbReference>
<dbReference type="OrthoDB" id="5378082at2"/>
<organism evidence="3 4">
    <name type="scientific">Corallococcus carmarthensis</name>
    <dbReference type="NCBI Taxonomy" id="2316728"/>
    <lineage>
        <taxon>Bacteria</taxon>
        <taxon>Pseudomonadati</taxon>
        <taxon>Myxococcota</taxon>
        <taxon>Myxococcia</taxon>
        <taxon>Myxococcales</taxon>
        <taxon>Cystobacterineae</taxon>
        <taxon>Myxococcaceae</taxon>
        <taxon>Corallococcus</taxon>
    </lineage>
</organism>
<dbReference type="AlphaFoldDB" id="A0A3A8JXM9"/>
<dbReference type="Proteomes" id="UP000268313">
    <property type="component" value="Unassembled WGS sequence"/>
</dbReference>
<evidence type="ECO:0000313" key="4">
    <source>
        <dbReference type="Proteomes" id="UP000268313"/>
    </source>
</evidence>
<reference evidence="4" key="1">
    <citation type="submission" date="2018-09" db="EMBL/GenBank/DDBJ databases">
        <authorList>
            <person name="Livingstone P.G."/>
            <person name="Whitworth D.E."/>
        </authorList>
    </citation>
    <scope>NUCLEOTIDE SEQUENCE [LARGE SCALE GENOMIC DNA]</scope>
    <source>
        <strain evidence="4">CA043D</strain>
    </source>
</reference>
<protein>
    <recommendedName>
        <fullName evidence="2">DUF6923 domain-containing protein</fullName>
    </recommendedName>
</protein>
<dbReference type="RefSeq" id="WP_120605214.1">
    <property type="nucleotide sequence ID" value="NZ_RAWE01000108.1"/>
</dbReference>
<sequence>MWKHRRALTALALAWALPASAHDILAGKTVNGGGVVEVSTYPTTVTFGFTAQNIHPTLPSTLLSARDPLLESLGFAFDPPPPFDIPLGGTATDAFSLTLDSFDTCVALGNADDDPTTPGPGPGARFTSTFTVTFPEGGTSQASTQVICLQDDRLTCDDTLYVTTGSPSTVAILDPVAGTLTPLGAASGPLVALGFNQVDGYLYAVQGGAVPGPSGPTLYRVAVDGVPQAVTNLPALANQPVVAGAFLPDGNYMLWGGGTAYRVSVPDGTVIGQVSTGPLTAFNIGDWAASPEDGRLYAYNAATNRMTVFYPDMETFADTGPEAPTRSDGSVVTDYVTESAFFDQAGNFFLYGQSVELGGTEQRALYYVDVGVTGSFLLIGDGPSVTSSGGASCALGNPTLVTRELGFYRVHERAVEACLAAGPLELGPARVTSPTQALAVLWDSPALDRGGGARRDEDALRVRVRRELLVATCNTRLFGANLDAESALIEATEALTPPSLTHGEAALERLVRFNASGTRAALPRKQALGPATPVRALEASRRVPVP</sequence>
<dbReference type="Pfam" id="PF21959">
    <property type="entry name" value="DUF6923"/>
    <property type="match status" value="1"/>
</dbReference>
<accession>A0A3A8JXM9</accession>
<comment type="caution">
    <text evidence="3">The sequence shown here is derived from an EMBL/GenBank/DDBJ whole genome shotgun (WGS) entry which is preliminary data.</text>
</comment>
<dbReference type="InterPro" id="IPR015943">
    <property type="entry name" value="WD40/YVTN_repeat-like_dom_sf"/>
</dbReference>
<dbReference type="SUPFAM" id="SSF63829">
    <property type="entry name" value="Calcium-dependent phosphotriesterase"/>
    <property type="match status" value="1"/>
</dbReference>
<feature type="chain" id="PRO_5017411175" description="DUF6923 domain-containing protein" evidence="1">
    <location>
        <begin position="22"/>
        <end position="546"/>
    </location>
</feature>
<evidence type="ECO:0000256" key="1">
    <source>
        <dbReference type="SAM" id="SignalP"/>
    </source>
</evidence>
<feature type="domain" description="DUF6923" evidence="2">
    <location>
        <begin position="179"/>
        <end position="312"/>
    </location>
</feature>
<dbReference type="EMBL" id="RAWE01000108">
    <property type="protein sequence ID" value="RKG99706.1"/>
    <property type="molecule type" value="Genomic_DNA"/>
</dbReference>
<dbReference type="Gene3D" id="2.130.10.10">
    <property type="entry name" value="YVTN repeat-like/Quinoprotein amine dehydrogenase"/>
    <property type="match status" value="1"/>
</dbReference>
<keyword evidence="1" id="KW-0732">Signal</keyword>
<name>A0A3A8JXM9_9BACT</name>
<keyword evidence="4" id="KW-1185">Reference proteome</keyword>